<proteinExistence type="predicted"/>
<protein>
    <recommendedName>
        <fullName evidence="4">F-box domain-containing protein</fullName>
    </recommendedName>
</protein>
<comment type="caution">
    <text evidence="2">The sequence shown here is derived from an EMBL/GenBank/DDBJ whole genome shotgun (WGS) entry which is preliminary data.</text>
</comment>
<dbReference type="EMBL" id="NLAX01000008">
    <property type="protein sequence ID" value="PKS11124.1"/>
    <property type="molecule type" value="Genomic_DNA"/>
</dbReference>
<sequence>MGITSSQQSSTPSAITKSGSESKEGEQMSQKIFLEDLPYDMRSHILSMLDLPSLKALVYASPTFHKQYLSARRYHLCRSLEETLGSAVVDAYAVHALMIRKYYSRKKLINLLGSYAERTARRHDRLPHKMRQSDAVIMASFYLRSVRLIVPSYARWALEDLAKNAGSPPLVDCQQPDSLTGTETARVTRAAYRFHLLCQLTGPQSSIIGISKRSVIDRLLISIEPWEVEELFSVYQFAHGVYSEIVDDIRLDVNPANPKFDNDGHTSTPVGAFDLGNPGRSTNLDDLVDDRESFIEGATLQGLPLLNKVLFKVLDHTQLVSVMQQHMTPSYIRFNSPLGPLGSAKQFQRTARYPTERDRMHAEHAPFPFRGDNDPDAPPLAWTILWSNRYCNLYGKFINNEIRRWGYIFWDAARLERSGGRKVLERQWWERMERR</sequence>
<dbReference type="InParanoid" id="A0A2N3NFB3"/>
<evidence type="ECO:0000313" key="2">
    <source>
        <dbReference type="EMBL" id="PKS11124.1"/>
    </source>
</evidence>
<organism evidence="2 3">
    <name type="scientific">Lomentospora prolificans</name>
    <dbReference type="NCBI Taxonomy" id="41688"/>
    <lineage>
        <taxon>Eukaryota</taxon>
        <taxon>Fungi</taxon>
        <taxon>Dikarya</taxon>
        <taxon>Ascomycota</taxon>
        <taxon>Pezizomycotina</taxon>
        <taxon>Sordariomycetes</taxon>
        <taxon>Hypocreomycetidae</taxon>
        <taxon>Microascales</taxon>
        <taxon>Microascaceae</taxon>
        <taxon>Lomentospora</taxon>
    </lineage>
</organism>
<gene>
    <name evidence="2" type="ORF">jhhlp_002885</name>
</gene>
<accession>A0A2N3NFB3</accession>
<dbReference type="Proteomes" id="UP000233524">
    <property type="component" value="Unassembled WGS sequence"/>
</dbReference>
<name>A0A2N3NFB3_9PEZI</name>
<evidence type="ECO:0000256" key="1">
    <source>
        <dbReference type="SAM" id="MobiDB-lite"/>
    </source>
</evidence>
<evidence type="ECO:0008006" key="4">
    <source>
        <dbReference type="Google" id="ProtNLM"/>
    </source>
</evidence>
<dbReference type="SUPFAM" id="SSF81383">
    <property type="entry name" value="F-box domain"/>
    <property type="match status" value="1"/>
</dbReference>
<dbReference type="OrthoDB" id="5304511at2759"/>
<dbReference type="STRING" id="41688.A0A2N3NFB3"/>
<dbReference type="AlphaFoldDB" id="A0A2N3NFB3"/>
<dbReference type="VEuPathDB" id="FungiDB:jhhlp_002885"/>
<keyword evidence="3" id="KW-1185">Reference proteome</keyword>
<reference evidence="2 3" key="1">
    <citation type="journal article" date="2017" name="G3 (Bethesda)">
        <title>First Draft Genome Sequence of the Pathogenic Fungus Lomentospora prolificans (Formerly Scedosporium prolificans).</title>
        <authorList>
            <person name="Luo R."/>
            <person name="Zimin A."/>
            <person name="Workman R."/>
            <person name="Fan Y."/>
            <person name="Pertea G."/>
            <person name="Grossman N."/>
            <person name="Wear M.P."/>
            <person name="Jia B."/>
            <person name="Miller H."/>
            <person name="Casadevall A."/>
            <person name="Timp W."/>
            <person name="Zhang S.X."/>
            <person name="Salzberg S.L."/>
        </authorList>
    </citation>
    <scope>NUCLEOTIDE SEQUENCE [LARGE SCALE GENOMIC DNA]</scope>
    <source>
        <strain evidence="2 3">JHH-5317</strain>
    </source>
</reference>
<feature type="compositionally biased region" description="Polar residues" evidence="1">
    <location>
        <begin position="1"/>
        <end position="19"/>
    </location>
</feature>
<dbReference type="InterPro" id="IPR036047">
    <property type="entry name" value="F-box-like_dom_sf"/>
</dbReference>
<evidence type="ECO:0000313" key="3">
    <source>
        <dbReference type="Proteomes" id="UP000233524"/>
    </source>
</evidence>
<feature type="region of interest" description="Disordered" evidence="1">
    <location>
        <begin position="1"/>
        <end position="27"/>
    </location>
</feature>